<evidence type="ECO:0000313" key="4">
    <source>
        <dbReference type="RefSeq" id="XP_022092244.1"/>
    </source>
</evidence>
<dbReference type="KEGG" id="aplc:110980166"/>
<sequence>MKNLQGLLRNVSLSFRKGSLPSALFVMSARLKYSAVFRGRVGWWMHALFRRSSSFSSLGLSRNPTFFFESVSVTGSLNRRCRFTDNASVLKPGNLSDYVCESSDNETADVIYQSFKLYENFVSRAEENCLLEEINDYLEDLDYEYDHWDNQIHGYRETEKSRWSTKSQLILQRIRETAFPSGEQQLPLVHVLDLAKDGYIKPHVDSVKFCGSTITGLSLLSAAIMKLAKEDNPENWVNVILKPRSLYVIKDKARYQFTHEILKDSESLFRGERVARRRRISIVCRNEPC</sequence>
<gene>
    <name evidence="4" type="primary">LOC110980166</name>
</gene>
<dbReference type="Gene3D" id="2.60.120.590">
    <property type="entry name" value="Alpha-ketoglutarate-dependent dioxygenase AlkB-like"/>
    <property type="match status" value="1"/>
</dbReference>
<comment type="cofactor">
    <cofactor evidence="1">
        <name>Fe(2+)</name>
        <dbReference type="ChEBI" id="CHEBI:29033"/>
    </cofactor>
</comment>
<dbReference type="CTD" id="84266"/>
<dbReference type="GeneID" id="110980166"/>
<organism evidence="3 4">
    <name type="scientific">Acanthaster planci</name>
    <name type="common">Crown-of-thorns starfish</name>
    <dbReference type="NCBI Taxonomy" id="133434"/>
    <lineage>
        <taxon>Eukaryota</taxon>
        <taxon>Metazoa</taxon>
        <taxon>Echinodermata</taxon>
        <taxon>Eleutherozoa</taxon>
        <taxon>Asterozoa</taxon>
        <taxon>Asteroidea</taxon>
        <taxon>Valvatacea</taxon>
        <taxon>Valvatida</taxon>
        <taxon>Acanthasteridae</taxon>
        <taxon>Acanthaster</taxon>
    </lineage>
</organism>
<dbReference type="InterPro" id="IPR037151">
    <property type="entry name" value="AlkB-like_sf"/>
</dbReference>
<dbReference type="Proteomes" id="UP000694845">
    <property type="component" value="Unplaced"/>
</dbReference>
<reference evidence="4" key="1">
    <citation type="submission" date="2025-08" db="UniProtKB">
        <authorList>
            <consortium name="RefSeq"/>
        </authorList>
    </citation>
    <scope>IDENTIFICATION</scope>
</reference>
<dbReference type="OrthoDB" id="28127at2759"/>
<evidence type="ECO:0000313" key="3">
    <source>
        <dbReference type="Proteomes" id="UP000694845"/>
    </source>
</evidence>
<dbReference type="InterPro" id="IPR027450">
    <property type="entry name" value="AlkB-like"/>
</dbReference>
<feature type="domain" description="Alpha-ketoglutarate-dependent dioxygenase AlkB-like" evidence="2">
    <location>
        <begin position="153"/>
        <end position="285"/>
    </location>
</feature>
<dbReference type="GO" id="GO:0006974">
    <property type="term" value="P:DNA damage response"/>
    <property type="evidence" value="ECO:0007669"/>
    <property type="project" value="InterPro"/>
</dbReference>
<dbReference type="RefSeq" id="XP_022092244.1">
    <property type="nucleotide sequence ID" value="XM_022236552.1"/>
</dbReference>
<evidence type="ECO:0000259" key="2">
    <source>
        <dbReference type="Pfam" id="PF13532"/>
    </source>
</evidence>
<dbReference type="GO" id="GO:0005759">
    <property type="term" value="C:mitochondrial matrix"/>
    <property type="evidence" value="ECO:0007669"/>
    <property type="project" value="TreeGrafter"/>
</dbReference>
<dbReference type="SUPFAM" id="SSF51197">
    <property type="entry name" value="Clavaminate synthase-like"/>
    <property type="match status" value="1"/>
</dbReference>
<dbReference type="PANTHER" id="PTHR21052">
    <property type="entry name" value="SPERMATOGENESIS ASSOCIATED 11-RELATED"/>
    <property type="match status" value="1"/>
</dbReference>
<dbReference type="Pfam" id="PF13532">
    <property type="entry name" value="2OG-FeII_Oxy_2"/>
    <property type="match status" value="1"/>
</dbReference>
<evidence type="ECO:0000256" key="1">
    <source>
        <dbReference type="ARBA" id="ARBA00001954"/>
    </source>
</evidence>
<dbReference type="PANTHER" id="PTHR21052:SF0">
    <property type="entry name" value="ALPHA-KETOGLUTARATE-DEPENDENT DIOXYGENASE ALKB HOMOLOG 7, MITOCHONDRIAL"/>
    <property type="match status" value="1"/>
</dbReference>
<accession>A0A8B7YG79</accession>
<protein>
    <submittedName>
        <fullName evidence="4">Alpha-ketoglutarate-dependent dioxygenase alkB homolog 7, mitochondrial-like</fullName>
    </submittedName>
</protein>
<proteinExistence type="predicted"/>
<dbReference type="AlphaFoldDB" id="A0A8B7YG79"/>
<name>A0A8B7YG79_ACAPL</name>
<dbReference type="InterPro" id="IPR032870">
    <property type="entry name" value="ALKBH7-like"/>
</dbReference>
<dbReference type="GO" id="GO:0006631">
    <property type="term" value="P:fatty acid metabolic process"/>
    <property type="evidence" value="ECO:0007669"/>
    <property type="project" value="TreeGrafter"/>
</dbReference>
<keyword evidence="3" id="KW-1185">Reference proteome</keyword>
<dbReference type="OMA" id="CACSTNE"/>